<dbReference type="GO" id="GO:0005980">
    <property type="term" value="P:glycogen catabolic process"/>
    <property type="evidence" value="ECO:0007669"/>
    <property type="project" value="InterPro"/>
</dbReference>
<dbReference type="InterPro" id="IPR006047">
    <property type="entry name" value="GH13_cat_dom"/>
</dbReference>
<dbReference type="InterPro" id="IPR044505">
    <property type="entry name" value="GlgX_Isoamylase_N_E_set"/>
</dbReference>
<dbReference type="InterPro" id="IPR011837">
    <property type="entry name" value="Glycogen_debranch_GlgX"/>
</dbReference>
<dbReference type="AlphaFoldDB" id="A0AAV3M297"/>
<reference evidence="6 7" key="1">
    <citation type="submission" date="2014-01" db="EMBL/GenBank/DDBJ databases">
        <authorList>
            <person name="Durkin A.S."/>
            <person name="McCorrison J."/>
            <person name="Torralba M."/>
            <person name="Gillis M."/>
            <person name="Haft D.H."/>
            <person name="Methe B."/>
            <person name="Sutton G."/>
            <person name="Nelson K.E."/>
        </authorList>
    </citation>
    <scope>NUCLEOTIDE SEQUENCE [LARGE SCALE GENOMIC DNA]</scope>
    <source>
        <strain evidence="6 7">205/92</strain>
    </source>
</reference>
<accession>A0AAV3M297</accession>
<dbReference type="Pfam" id="PF02922">
    <property type="entry name" value="CBM_48"/>
    <property type="match status" value="1"/>
</dbReference>
<dbReference type="GO" id="GO:0004135">
    <property type="term" value="F:amylo-alpha-1,6-glucosidase activity"/>
    <property type="evidence" value="ECO:0007669"/>
    <property type="project" value="InterPro"/>
</dbReference>
<dbReference type="InterPro" id="IPR017853">
    <property type="entry name" value="GH"/>
</dbReference>
<evidence type="ECO:0000256" key="3">
    <source>
        <dbReference type="ARBA" id="ARBA00023295"/>
    </source>
</evidence>
<evidence type="ECO:0000256" key="2">
    <source>
        <dbReference type="ARBA" id="ARBA00022801"/>
    </source>
</evidence>
<dbReference type="Gene3D" id="2.60.40.1180">
    <property type="entry name" value="Golgi alpha-mannosidase II"/>
    <property type="match status" value="1"/>
</dbReference>
<protein>
    <submittedName>
        <fullName evidence="6">Glycogen debranching enzyme GlgX</fullName>
        <ecNumber evidence="6">3.2.1.-</ecNumber>
    </submittedName>
</protein>
<organism evidence="6 7">
    <name type="scientific">Providencia alcalifaciens 205/92</name>
    <dbReference type="NCBI Taxonomy" id="1256988"/>
    <lineage>
        <taxon>Bacteria</taxon>
        <taxon>Pseudomonadati</taxon>
        <taxon>Pseudomonadota</taxon>
        <taxon>Gammaproteobacteria</taxon>
        <taxon>Enterobacterales</taxon>
        <taxon>Morganellaceae</taxon>
        <taxon>Providencia</taxon>
    </lineage>
</organism>
<dbReference type="Gene3D" id="2.60.40.10">
    <property type="entry name" value="Immunoglobulins"/>
    <property type="match status" value="1"/>
</dbReference>
<gene>
    <name evidence="6" type="primary">glgX</name>
    <name evidence="6" type="ORF">HMPREF1563_0599</name>
</gene>
<name>A0AAV3M297_9GAMM</name>
<comment type="caution">
    <text evidence="6">The sequence shown here is derived from an EMBL/GenBank/DDBJ whole genome shotgun (WGS) entry which is preliminary data.</text>
</comment>
<feature type="domain" description="Glycosyl hydrolase family 13 catalytic" evidence="5">
    <location>
        <begin position="144"/>
        <end position="541"/>
    </location>
</feature>
<sequence length="643" mass="73681">MTTFNFHQGQPYPLGSHVDEHGVNFAVYSEHAEHIDLCVLNPFGDETRYPLHQGDNHIWHGYLAGAKTGLHYGYRARGKWVPLIGLRFNHHCLLIDPYSRALTDKQSPYSIVNHEPYDWRDDIRPNTPWSNTVIYEAHVRGLTQLHPDIPSTLRGSYAAIAQPCIIQHLTNLGITALELLPVQFHLDEPHLQARQLTNYWGYNTLAPFAIEPQYWSGLEGSTPLSEFRNMVKTLHRAGIEVILDIVFNHTAELDDSGPCLSFRGLDNPTYYWLNHRGEYLDWTGCGNTLKLDHSAAIQWVLDCLHFWAIECHVDGFRFDLASVLGRTPIFNSHASLLNAITQDPILNQLKLIAEPWDLASDGYQLSQFPSPFAEWNDRFREDIRRIVLHQDVPIGILASRLAGSRDCFFQPHHSSFVSINYITAHDGFTLRDLVSFNHKHNEANHENNQDGHDHNNSHNHGFEGINAPEEILVERQQSQQHLLSLLLLSLGTPMLRAGDELGHSQQGNNNAYCQDNPISWINWQEADKNLMAFTTQLIALRQQIPALISREWWHSLAPNKTVEWLNAQGMPVTLEQWQHSYPLQVLLSGQWLLLINFTEQPHEMTLPQGDWQIVAPFHHHSLSPIPPKTFVVMQRHRFLPSAY</sequence>
<feature type="compositionally biased region" description="Basic and acidic residues" evidence="4">
    <location>
        <begin position="443"/>
        <end position="456"/>
    </location>
</feature>
<dbReference type="SUPFAM" id="SSF81296">
    <property type="entry name" value="E set domains"/>
    <property type="match status" value="1"/>
</dbReference>
<dbReference type="Proteomes" id="UP000022311">
    <property type="component" value="Unassembled WGS sequence"/>
</dbReference>
<proteinExistence type="inferred from homology"/>
<evidence type="ECO:0000256" key="4">
    <source>
        <dbReference type="SAM" id="MobiDB-lite"/>
    </source>
</evidence>
<dbReference type="SMART" id="SM00642">
    <property type="entry name" value="Aamy"/>
    <property type="match status" value="1"/>
</dbReference>
<dbReference type="EMBL" id="JALD01000065">
    <property type="protein sequence ID" value="EUD09928.1"/>
    <property type="molecule type" value="Genomic_DNA"/>
</dbReference>
<evidence type="ECO:0000313" key="6">
    <source>
        <dbReference type="EMBL" id="EUD09928.1"/>
    </source>
</evidence>
<dbReference type="InterPro" id="IPR040784">
    <property type="entry name" value="GlgX_C"/>
</dbReference>
<dbReference type="PANTHER" id="PTHR43002">
    <property type="entry name" value="GLYCOGEN DEBRANCHING ENZYME"/>
    <property type="match status" value="1"/>
</dbReference>
<keyword evidence="2 6" id="KW-0378">Hydrolase</keyword>
<dbReference type="EC" id="3.2.1.-" evidence="6"/>
<dbReference type="SUPFAM" id="SSF51445">
    <property type="entry name" value="(Trans)glycosidases"/>
    <property type="match status" value="1"/>
</dbReference>
<evidence type="ECO:0000259" key="5">
    <source>
        <dbReference type="SMART" id="SM00642"/>
    </source>
</evidence>
<dbReference type="CDD" id="cd02856">
    <property type="entry name" value="E_set_GDE_Isoamylase_N"/>
    <property type="match status" value="1"/>
</dbReference>
<dbReference type="CDD" id="cd11326">
    <property type="entry name" value="AmyAc_Glg_debranch"/>
    <property type="match status" value="1"/>
</dbReference>
<dbReference type="InterPro" id="IPR013780">
    <property type="entry name" value="Glyco_hydro_b"/>
</dbReference>
<dbReference type="NCBIfam" id="TIGR02100">
    <property type="entry name" value="glgX_debranch"/>
    <property type="match status" value="1"/>
</dbReference>
<dbReference type="InterPro" id="IPR014756">
    <property type="entry name" value="Ig_E-set"/>
</dbReference>
<dbReference type="Pfam" id="PF18390">
    <property type="entry name" value="GlgX_C"/>
    <property type="match status" value="1"/>
</dbReference>
<dbReference type="Gene3D" id="3.20.20.80">
    <property type="entry name" value="Glycosidases"/>
    <property type="match status" value="1"/>
</dbReference>
<dbReference type="InterPro" id="IPR013783">
    <property type="entry name" value="Ig-like_fold"/>
</dbReference>
<evidence type="ECO:0000256" key="1">
    <source>
        <dbReference type="ARBA" id="ARBA00008061"/>
    </source>
</evidence>
<dbReference type="InterPro" id="IPR004193">
    <property type="entry name" value="Glyco_hydro_13_N"/>
</dbReference>
<comment type="similarity">
    <text evidence="1">Belongs to the glycosyl hydrolase 13 family.</text>
</comment>
<dbReference type="RefSeq" id="WP_036963328.1">
    <property type="nucleotide sequence ID" value="NZ_JALD01000065.1"/>
</dbReference>
<feature type="region of interest" description="Disordered" evidence="4">
    <location>
        <begin position="443"/>
        <end position="463"/>
    </location>
</feature>
<keyword evidence="3 6" id="KW-0326">Glycosidase</keyword>
<evidence type="ECO:0000313" key="7">
    <source>
        <dbReference type="Proteomes" id="UP000022311"/>
    </source>
</evidence>